<accession>A0A1J5TVX9</accession>
<sequence length="69" mass="8186">MLNLDMQHQYVASYAYSQIHFNRLNSENLGNEFVSFRERAKKGDVNDQRLLEISLNKFVKTMSDSHENY</sequence>
<reference evidence="2" key="1">
    <citation type="submission" date="2016-09" db="EMBL/GenBank/DDBJ databases">
        <title>Genome Sequence of Bathymodiolus thermophilus sulfur-oxidizing gill endosymbiont.</title>
        <authorList>
            <person name="Ponnudurai R."/>
            <person name="Kleiner M."/>
            <person name="Sayavedra L."/>
            <person name="Thuermer A."/>
            <person name="Felbeck H."/>
            <person name="Schlueter R."/>
            <person name="Schweder T."/>
            <person name="Markert S."/>
        </authorList>
    </citation>
    <scope>NUCLEOTIDE SEQUENCE [LARGE SCALE GENOMIC DNA]</scope>
    <source>
        <strain evidence="2">BAT/CrabSpa'14</strain>
    </source>
</reference>
<evidence type="ECO:0000313" key="1">
    <source>
        <dbReference type="EMBL" id="OIR24992.1"/>
    </source>
</evidence>
<name>A0A1J5TVX9_9GAMM</name>
<protein>
    <submittedName>
        <fullName evidence="1">Uncharacterized protein</fullName>
    </submittedName>
</protein>
<proteinExistence type="predicted"/>
<dbReference type="AlphaFoldDB" id="A0A1J5TVX9"/>
<dbReference type="Proteomes" id="UP000182798">
    <property type="component" value="Unassembled WGS sequence"/>
</dbReference>
<dbReference type="RefSeq" id="WP_071563948.1">
    <property type="nucleotide sequence ID" value="NZ_CAESAR020000142.1"/>
</dbReference>
<comment type="caution">
    <text evidence="1">The sequence shown here is derived from an EMBL/GenBank/DDBJ whole genome shotgun (WGS) entry which is preliminary data.</text>
</comment>
<dbReference type="EMBL" id="MIQH01000442">
    <property type="protein sequence ID" value="OIR24992.1"/>
    <property type="molecule type" value="Genomic_DNA"/>
</dbReference>
<organism evidence="1 2">
    <name type="scientific">Bathymodiolus thermophilus thioautotrophic gill symbiont</name>
    <dbReference type="NCBI Taxonomy" id="2360"/>
    <lineage>
        <taxon>Bacteria</taxon>
        <taxon>Pseudomonadati</taxon>
        <taxon>Pseudomonadota</taxon>
        <taxon>Gammaproteobacteria</taxon>
        <taxon>sulfur-oxidizing symbionts</taxon>
    </lineage>
</organism>
<gene>
    <name evidence="1" type="ORF">BGC33_12335</name>
</gene>
<evidence type="ECO:0000313" key="2">
    <source>
        <dbReference type="Proteomes" id="UP000182798"/>
    </source>
</evidence>